<keyword evidence="4" id="KW-0804">Transcription</keyword>
<dbReference type="InterPro" id="IPR005119">
    <property type="entry name" value="LysR_subst-bd"/>
</dbReference>
<dbReference type="Gene3D" id="3.40.190.290">
    <property type="match status" value="1"/>
</dbReference>
<evidence type="ECO:0000256" key="3">
    <source>
        <dbReference type="ARBA" id="ARBA00023125"/>
    </source>
</evidence>
<dbReference type="PRINTS" id="PR00039">
    <property type="entry name" value="HTHLYSR"/>
</dbReference>
<dbReference type="Gene3D" id="1.10.10.10">
    <property type="entry name" value="Winged helix-like DNA-binding domain superfamily/Winged helix DNA-binding domain"/>
    <property type="match status" value="1"/>
</dbReference>
<dbReference type="Pfam" id="PF03466">
    <property type="entry name" value="LysR_substrate"/>
    <property type="match status" value="1"/>
</dbReference>
<dbReference type="Proteomes" id="UP000008330">
    <property type="component" value="Plasmid pRLG203"/>
</dbReference>
<dbReference type="PROSITE" id="PS50931">
    <property type="entry name" value="HTH_LYSR"/>
    <property type="match status" value="1"/>
</dbReference>
<evidence type="ECO:0000259" key="5">
    <source>
        <dbReference type="PROSITE" id="PS50931"/>
    </source>
</evidence>
<dbReference type="InterPro" id="IPR036390">
    <property type="entry name" value="WH_DNA-bd_sf"/>
</dbReference>
<accession>A0ABF7QZ66</accession>
<reference evidence="6 7" key="1">
    <citation type="journal article" date="2010" name="Stand. Genomic Sci.">
        <title>Complete genome sequence of Rhizobium leguminosarum bv trifolii strain WSM2304, an effective microsymbiont of the South American clover Trifolium polymorphum.</title>
        <authorList>
            <person name="Reeve W."/>
            <person name="O'Hara G."/>
            <person name="Chain P."/>
            <person name="Ardley J."/>
            <person name="Brau L."/>
            <person name="Nandesena K."/>
            <person name="Tiwari R."/>
            <person name="Malfatti S."/>
            <person name="Kiss H."/>
            <person name="Lapidus A."/>
            <person name="Copeland A."/>
            <person name="Nolan M."/>
            <person name="Land M."/>
            <person name="Ivanova N."/>
            <person name="Mavromatis K."/>
            <person name="Markowitz V."/>
            <person name="Kyrpides N."/>
            <person name="Melino V."/>
            <person name="Denton M."/>
            <person name="Yates R."/>
            <person name="Howieson J."/>
        </authorList>
    </citation>
    <scope>NUCLEOTIDE SEQUENCE [LARGE SCALE GENOMIC DNA]</scope>
    <source>
        <strain evidence="6 7">WSM2304</strain>
    </source>
</reference>
<sequence>MRLLVSRHLENFLAIYEARNMHRASGSKGITQPALTKSLKTLEDDIGSALFVRTPWGLEPTEAGQTLYRHACTIDQEARFASLNMNNVLAGRGGKIRIGVGPGLAVSSFPKILVDFRRRFPGVQVIAQTGLTSQLVEELLRDTLDVIATARPPRDLPEHFSRSPLFPIQMAAIARRGHPLLAPRTVRGEDLFEYGCVTFQESEDFVKQTRQLFGAAADKLNVVVETNSISVMLDMVASTDCFAFVGDIIVPRAIQAGLERLHLPDLRWEMIIDLMCKRSLAQTKPVRALREGWLHQSFV</sequence>
<comment type="similarity">
    <text evidence="1">Belongs to the LysR transcriptional regulatory family.</text>
</comment>
<dbReference type="Pfam" id="PF00126">
    <property type="entry name" value="HTH_1"/>
    <property type="match status" value="1"/>
</dbReference>
<evidence type="ECO:0000256" key="4">
    <source>
        <dbReference type="ARBA" id="ARBA00023163"/>
    </source>
</evidence>
<gene>
    <name evidence="6" type="ordered locus">Rleg2_6089</name>
</gene>
<organism evidence="6 7">
    <name type="scientific">Rhizobium leguminosarum bv. trifolii (strain WSM2304)</name>
    <dbReference type="NCBI Taxonomy" id="395492"/>
    <lineage>
        <taxon>Bacteria</taxon>
        <taxon>Pseudomonadati</taxon>
        <taxon>Pseudomonadota</taxon>
        <taxon>Alphaproteobacteria</taxon>
        <taxon>Hyphomicrobiales</taxon>
        <taxon>Rhizobiaceae</taxon>
        <taxon>Rhizobium/Agrobacterium group</taxon>
        <taxon>Rhizobium</taxon>
    </lineage>
</organism>
<keyword evidence="6" id="KW-0614">Plasmid</keyword>
<keyword evidence="7" id="KW-1185">Reference proteome</keyword>
<name>A0ABF7QZ66_RHILW</name>
<keyword evidence="3" id="KW-0238">DNA-binding</keyword>
<geneLocation type="plasmid" evidence="6 7">
    <name>pRLG203</name>
</geneLocation>
<dbReference type="PANTHER" id="PTHR30419">
    <property type="entry name" value="HTH-TYPE TRANSCRIPTIONAL REGULATOR YBHD"/>
    <property type="match status" value="1"/>
</dbReference>
<dbReference type="GO" id="GO:0003677">
    <property type="term" value="F:DNA binding"/>
    <property type="evidence" value="ECO:0007669"/>
    <property type="project" value="UniProtKB-KW"/>
</dbReference>
<proteinExistence type="inferred from homology"/>
<dbReference type="EMBL" id="CP001195">
    <property type="protein sequence ID" value="ACI59479.1"/>
    <property type="molecule type" value="Genomic_DNA"/>
</dbReference>
<dbReference type="AlphaFoldDB" id="A0ABF7QZ66"/>
<dbReference type="KEGG" id="rlt:Rleg2_6089"/>
<feature type="domain" description="HTH lysR-type" evidence="5">
    <location>
        <begin position="1"/>
        <end position="61"/>
    </location>
</feature>
<evidence type="ECO:0000256" key="2">
    <source>
        <dbReference type="ARBA" id="ARBA00023015"/>
    </source>
</evidence>
<protein>
    <submittedName>
        <fullName evidence="6">Transcriptional regulator, LysR family</fullName>
    </submittedName>
</protein>
<evidence type="ECO:0000313" key="7">
    <source>
        <dbReference type="Proteomes" id="UP000008330"/>
    </source>
</evidence>
<evidence type="ECO:0000256" key="1">
    <source>
        <dbReference type="ARBA" id="ARBA00009437"/>
    </source>
</evidence>
<dbReference type="InterPro" id="IPR050950">
    <property type="entry name" value="HTH-type_LysR_regulators"/>
</dbReference>
<dbReference type="InterPro" id="IPR036388">
    <property type="entry name" value="WH-like_DNA-bd_sf"/>
</dbReference>
<evidence type="ECO:0000313" key="6">
    <source>
        <dbReference type="EMBL" id="ACI59479.1"/>
    </source>
</evidence>
<dbReference type="SUPFAM" id="SSF46785">
    <property type="entry name" value="Winged helix' DNA-binding domain"/>
    <property type="match status" value="1"/>
</dbReference>
<keyword evidence="2" id="KW-0805">Transcription regulation</keyword>
<dbReference type="PANTHER" id="PTHR30419:SF30">
    <property type="entry name" value="LYSR FAMILY TRANSCRIPTIONAL REGULATOR"/>
    <property type="match status" value="1"/>
</dbReference>
<dbReference type="SUPFAM" id="SSF53850">
    <property type="entry name" value="Periplasmic binding protein-like II"/>
    <property type="match status" value="1"/>
</dbReference>
<dbReference type="CDD" id="cd05466">
    <property type="entry name" value="PBP2_LTTR_substrate"/>
    <property type="match status" value="1"/>
</dbReference>
<dbReference type="InterPro" id="IPR000847">
    <property type="entry name" value="LysR_HTH_N"/>
</dbReference>